<gene>
    <name evidence="1" type="ORF">HCDG_07881</name>
</gene>
<dbReference type="Proteomes" id="UP000002624">
    <property type="component" value="Unassembled WGS sequence"/>
</dbReference>
<reference evidence="2" key="1">
    <citation type="submission" date="2009-05" db="EMBL/GenBank/DDBJ databases">
        <title>The genome sequence of Ajellomyces capsulatus strain H143.</title>
        <authorList>
            <person name="Champion M."/>
            <person name="Cuomo C.A."/>
            <person name="Ma L.-J."/>
            <person name="Henn M.R."/>
            <person name="Sil A."/>
            <person name="Goldman B."/>
            <person name="Young S.K."/>
            <person name="Kodira C.D."/>
            <person name="Zeng Q."/>
            <person name="Koehrsen M."/>
            <person name="Alvarado L."/>
            <person name="Berlin A.M."/>
            <person name="Borenstein D."/>
            <person name="Chen Z."/>
            <person name="Engels R."/>
            <person name="Freedman E."/>
            <person name="Gellesch M."/>
            <person name="Goldberg J."/>
            <person name="Griggs A."/>
            <person name="Gujja S."/>
            <person name="Heiman D.I."/>
            <person name="Hepburn T.A."/>
            <person name="Howarth C."/>
            <person name="Jen D."/>
            <person name="Larson L."/>
            <person name="Lewis B."/>
            <person name="Mehta T."/>
            <person name="Park D."/>
            <person name="Pearson M."/>
            <person name="Roberts A."/>
            <person name="Saif S."/>
            <person name="Shea T.D."/>
            <person name="Shenoy N."/>
            <person name="Sisk P."/>
            <person name="Stolte C."/>
            <person name="Sykes S."/>
            <person name="Walk T."/>
            <person name="White J."/>
            <person name="Yandava C."/>
            <person name="Klein B."/>
            <person name="McEwen J.G."/>
            <person name="Puccia R."/>
            <person name="Goldman G.H."/>
            <person name="Felipe M.S."/>
            <person name="Nino-Vega G."/>
            <person name="San-Blas G."/>
            <person name="Taylor J.W."/>
            <person name="Mendoza L."/>
            <person name="Galagan J.E."/>
            <person name="Nusbaum C."/>
            <person name="Birren B.W."/>
        </authorList>
    </citation>
    <scope>NUCLEOTIDE SEQUENCE [LARGE SCALE GENOMIC DNA]</scope>
    <source>
        <strain evidence="2">H143</strain>
    </source>
</reference>
<evidence type="ECO:0000313" key="2">
    <source>
        <dbReference type="Proteomes" id="UP000002624"/>
    </source>
</evidence>
<name>C6HNV0_AJECH</name>
<evidence type="ECO:0000313" key="1">
    <source>
        <dbReference type="EMBL" id="EER38146.1"/>
    </source>
</evidence>
<dbReference type="EMBL" id="GG692432">
    <property type="protein sequence ID" value="EER38146.1"/>
    <property type="molecule type" value="Genomic_DNA"/>
</dbReference>
<dbReference type="HOGENOM" id="CLU_2276627_0_0_1"/>
<proteinExistence type="predicted"/>
<dbReference type="VEuPathDB" id="FungiDB:HCDG_07881"/>
<sequence>MAVPRRLNIRTCLLYRIHYRPTHATRILVPCLVAKSSSPETSHKLRFSTFQFGWWKVLFLVKDMMEYKKGHPVLLLAQGTKTRNAPGMQGANVTEIKPPQPA</sequence>
<organism evidence="1 2">
    <name type="scientific">Ajellomyces capsulatus (strain H143)</name>
    <name type="common">Darling's disease fungus</name>
    <name type="synonym">Histoplasma capsulatum</name>
    <dbReference type="NCBI Taxonomy" id="544712"/>
    <lineage>
        <taxon>Eukaryota</taxon>
        <taxon>Fungi</taxon>
        <taxon>Dikarya</taxon>
        <taxon>Ascomycota</taxon>
        <taxon>Pezizomycotina</taxon>
        <taxon>Eurotiomycetes</taxon>
        <taxon>Eurotiomycetidae</taxon>
        <taxon>Onygenales</taxon>
        <taxon>Ajellomycetaceae</taxon>
        <taxon>Histoplasma</taxon>
    </lineage>
</organism>
<protein>
    <submittedName>
        <fullName evidence="1">Uncharacterized protein</fullName>
    </submittedName>
</protein>
<dbReference type="AlphaFoldDB" id="C6HNV0"/>
<accession>C6HNV0</accession>